<proteinExistence type="predicted"/>
<dbReference type="AlphaFoldDB" id="A0A9P6DXK5"/>
<gene>
    <name evidence="1" type="ORF">BS47DRAFT_1358693</name>
</gene>
<evidence type="ECO:0000313" key="1">
    <source>
        <dbReference type="EMBL" id="KAF9518601.1"/>
    </source>
</evidence>
<protein>
    <submittedName>
        <fullName evidence="1">Uncharacterized protein</fullName>
    </submittedName>
</protein>
<reference evidence="1" key="1">
    <citation type="journal article" date="2020" name="Nat. Commun.">
        <title>Large-scale genome sequencing of mycorrhizal fungi provides insights into the early evolution of symbiotic traits.</title>
        <authorList>
            <person name="Miyauchi S."/>
            <person name="Kiss E."/>
            <person name="Kuo A."/>
            <person name="Drula E."/>
            <person name="Kohler A."/>
            <person name="Sanchez-Garcia M."/>
            <person name="Morin E."/>
            <person name="Andreopoulos B."/>
            <person name="Barry K.W."/>
            <person name="Bonito G."/>
            <person name="Buee M."/>
            <person name="Carver A."/>
            <person name="Chen C."/>
            <person name="Cichocki N."/>
            <person name="Clum A."/>
            <person name="Culley D."/>
            <person name="Crous P.W."/>
            <person name="Fauchery L."/>
            <person name="Girlanda M."/>
            <person name="Hayes R.D."/>
            <person name="Keri Z."/>
            <person name="LaButti K."/>
            <person name="Lipzen A."/>
            <person name="Lombard V."/>
            <person name="Magnuson J."/>
            <person name="Maillard F."/>
            <person name="Murat C."/>
            <person name="Nolan M."/>
            <person name="Ohm R.A."/>
            <person name="Pangilinan J."/>
            <person name="Pereira M.F."/>
            <person name="Perotto S."/>
            <person name="Peter M."/>
            <person name="Pfister S."/>
            <person name="Riley R."/>
            <person name="Sitrit Y."/>
            <person name="Stielow J.B."/>
            <person name="Szollosi G."/>
            <person name="Zifcakova L."/>
            <person name="Stursova M."/>
            <person name="Spatafora J.W."/>
            <person name="Tedersoo L."/>
            <person name="Vaario L.M."/>
            <person name="Yamada A."/>
            <person name="Yan M."/>
            <person name="Wang P."/>
            <person name="Xu J."/>
            <person name="Bruns T."/>
            <person name="Baldrian P."/>
            <person name="Vilgalys R."/>
            <person name="Dunand C."/>
            <person name="Henrissat B."/>
            <person name="Grigoriev I.V."/>
            <person name="Hibbett D."/>
            <person name="Nagy L.G."/>
            <person name="Martin F.M."/>
        </authorList>
    </citation>
    <scope>NUCLEOTIDE SEQUENCE</scope>
    <source>
        <strain evidence="1">UP504</strain>
    </source>
</reference>
<name>A0A9P6DXK5_9AGAM</name>
<sequence length="174" mass="19444">MSQFARAFGFATGSARFALKALFDEESGGYGKLATSWWFFLLEGIQSRSYQNSQGLSHQKERARSRDCPRLIPISRQLIGGHERMEDEATQKDATMPFKAISFHLGDFDGFDTGQCHTISTKVPPCGNYLKEAGERGRKCNKFLPPAVRNVANVKGMSWATPVRRMTRYINAAG</sequence>
<dbReference type="Proteomes" id="UP000886523">
    <property type="component" value="Unassembled WGS sequence"/>
</dbReference>
<organism evidence="1 2">
    <name type="scientific">Hydnum rufescens UP504</name>
    <dbReference type="NCBI Taxonomy" id="1448309"/>
    <lineage>
        <taxon>Eukaryota</taxon>
        <taxon>Fungi</taxon>
        <taxon>Dikarya</taxon>
        <taxon>Basidiomycota</taxon>
        <taxon>Agaricomycotina</taxon>
        <taxon>Agaricomycetes</taxon>
        <taxon>Cantharellales</taxon>
        <taxon>Hydnaceae</taxon>
        <taxon>Hydnum</taxon>
    </lineage>
</organism>
<keyword evidence="2" id="KW-1185">Reference proteome</keyword>
<dbReference type="EMBL" id="MU128923">
    <property type="protein sequence ID" value="KAF9518601.1"/>
    <property type="molecule type" value="Genomic_DNA"/>
</dbReference>
<comment type="caution">
    <text evidence="1">The sequence shown here is derived from an EMBL/GenBank/DDBJ whole genome shotgun (WGS) entry which is preliminary data.</text>
</comment>
<evidence type="ECO:0000313" key="2">
    <source>
        <dbReference type="Proteomes" id="UP000886523"/>
    </source>
</evidence>
<accession>A0A9P6DXK5</accession>